<evidence type="ECO:0000313" key="2">
    <source>
        <dbReference type="EMBL" id="KYF48057.1"/>
    </source>
</evidence>
<dbReference type="EMBL" id="JELY01003548">
    <property type="protein sequence ID" value="KYF48057.1"/>
    <property type="molecule type" value="Genomic_DNA"/>
</dbReference>
<name>A0A150P029_SORCE</name>
<organism evidence="2 3">
    <name type="scientific">Sorangium cellulosum</name>
    <name type="common">Polyangium cellulosum</name>
    <dbReference type="NCBI Taxonomy" id="56"/>
    <lineage>
        <taxon>Bacteria</taxon>
        <taxon>Pseudomonadati</taxon>
        <taxon>Myxococcota</taxon>
        <taxon>Polyangia</taxon>
        <taxon>Polyangiales</taxon>
        <taxon>Polyangiaceae</taxon>
        <taxon>Sorangium</taxon>
    </lineage>
</organism>
<proteinExistence type="predicted"/>
<dbReference type="AlphaFoldDB" id="A0A150P029"/>
<protein>
    <recommendedName>
        <fullName evidence="4">DUF1570 domain-containing protein</fullName>
    </recommendedName>
</protein>
<comment type="caution">
    <text evidence="2">The sequence shown here is derived from an EMBL/GenBank/DDBJ whole genome shotgun (WGS) entry which is preliminary data.</text>
</comment>
<evidence type="ECO:0000256" key="1">
    <source>
        <dbReference type="SAM" id="MobiDB-lite"/>
    </source>
</evidence>
<evidence type="ECO:0000313" key="3">
    <source>
        <dbReference type="Proteomes" id="UP000075420"/>
    </source>
</evidence>
<dbReference type="Proteomes" id="UP000075420">
    <property type="component" value="Unassembled WGS sequence"/>
</dbReference>
<feature type="compositionally biased region" description="Low complexity" evidence="1">
    <location>
        <begin position="9"/>
        <end position="18"/>
    </location>
</feature>
<evidence type="ECO:0008006" key="4">
    <source>
        <dbReference type="Google" id="ProtNLM"/>
    </source>
</evidence>
<accession>A0A150P029</accession>
<gene>
    <name evidence="2" type="ORF">BE08_29960</name>
</gene>
<feature type="region of interest" description="Disordered" evidence="1">
    <location>
        <begin position="1"/>
        <end position="24"/>
    </location>
</feature>
<sequence>MSWSRRRSAAPGRSRAPPRGGPPWVELTSPHFLLRTDLDEVEAKETIVHFERIYRAFERVAFPHEPKPNGLTHVVVFDDEDAFARIGPRGSGGYISRRGNDMEHVPTLVFPGGLSDAAREVFQHELSHRFFAYYFPSAPVWLNEGMAEFYSTLRIEEGSVVFGKQLSDRLITTGSRWLSLRIDGRAVVVVPRAALPSVPTLLSLDPAAFYARDVEDPTSREARRRRSANYTAAWALVHALQIEEDGLLADILFQQGRAADAVRAQQIAINILGDDQVSEASLRRLWYYKKALEQPEPASGEE</sequence>
<reference evidence="2 3" key="1">
    <citation type="submission" date="2014-02" db="EMBL/GenBank/DDBJ databases">
        <title>The small core and large imbalanced accessory genome model reveals a collaborative survival strategy of Sorangium cellulosum strains in nature.</title>
        <authorList>
            <person name="Han K."/>
            <person name="Peng R."/>
            <person name="Blom J."/>
            <person name="Li Y.-Z."/>
        </authorList>
    </citation>
    <scope>NUCLEOTIDE SEQUENCE [LARGE SCALE GENOMIC DNA]</scope>
    <source>
        <strain evidence="2 3">So0157-25</strain>
    </source>
</reference>